<name>A0ABP8W127_9ACTN</name>
<dbReference type="PROSITE" id="PS51352">
    <property type="entry name" value="THIOREDOXIN_2"/>
    <property type="match status" value="1"/>
</dbReference>
<dbReference type="Proteomes" id="UP001500621">
    <property type="component" value="Unassembled WGS sequence"/>
</dbReference>
<accession>A0ABP8W127</accession>
<keyword evidence="1" id="KW-1015">Disulfide bond</keyword>
<dbReference type="Gene3D" id="3.40.30.10">
    <property type="entry name" value="Glutaredoxin"/>
    <property type="match status" value="1"/>
</dbReference>
<evidence type="ECO:0000256" key="1">
    <source>
        <dbReference type="ARBA" id="ARBA00023157"/>
    </source>
</evidence>
<dbReference type="InterPro" id="IPR013766">
    <property type="entry name" value="Thioredoxin_domain"/>
</dbReference>
<dbReference type="PROSITE" id="PS00194">
    <property type="entry name" value="THIOREDOXIN_1"/>
    <property type="match status" value="1"/>
</dbReference>
<feature type="domain" description="Thioredoxin" evidence="2">
    <location>
        <begin position="1"/>
        <end position="105"/>
    </location>
</feature>
<protein>
    <submittedName>
        <fullName evidence="3">Thioredoxin</fullName>
    </submittedName>
</protein>
<reference evidence="4" key="1">
    <citation type="journal article" date="2019" name="Int. J. Syst. Evol. Microbiol.">
        <title>The Global Catalogue of Microorganisms (GCM) 10K type strain sequencing project: providing services to taxonomists for standard genome sequencing and annotation.</title>
        <authorList>
            <consortium name="The Broad Institute Genomics Platform"/>
            <consortium name="The Broad Institute Genome Sequencing Center for Infectious Disease"/>
            <person name="Wu L."/>
            <person name="Ma J."/>
        </authorList>
    </citation>
    <scope>NUCLEOTIDE SEQUENCE [LARGE SCALE GENOMIC DNA]</scope>
    <source>
        <strain evidence="4">JCM 18127</strain>
    </source>
</reference>
<proteinExistence type="predicted"/>
<dbReference type="PANTHER" id="PTHR45663:SF40">
    <property type="entry name" value="THIOREDOXIN 2"/>
    <property type="match status" value="1"/>
</dbReference>
<dbReference type="CDD" id="cd02947">
    <property type="entry name" value="TRX_family"/>
    <property type="match status" value="1"/>
</dbReference>
<dbReference type="RefSeq" id="WP_345263894.1">
    <property type="nucleotide sequence ID" value="NZ_BAABIM010000001.1"/>
</dbReference>
<dbReference type="InterPro" id="IPR017937">
    <property type="entry name" value="Thioredoxin_CS"/>
</dbReference>
<sequence>MATVELTAANFETHVQEDDILLVDFWASWCGPCRQFAPTYEAASEQHTDIVFGSIDTETERELASAAGISSIPTLMAFREGVLVFAQPGALPPQGLQQVIDGVRGLDMAEVHQKVAEQQAQQQAGQQAQQGE</sequence>
<dbReference type="PANTHER" id="PTHR45663">
    <property type="entry name" value="GEO12009P1"/>
    <property type="match status" value="1"/>
</dbReference>
<gene>
    <name evidence="3" type="primary">trxA_2</name>
    <name evidence="3" type="ORF">GCM10023226_13290</name>
</gene>
<evidence type="ECO:0000313" key="3">
    <source>
        <dbReference type="EMBL" id="GAA4677388.1"/>
    </source>
</evidence>
<dbReference type="SUPFAM" id="SSF52833">
    <property type="entry name" value="Thioredoxin-like"/>
    <property type="match status" value="1"/>
</dbReference>
<dbReference type="EMBL" id="BAABIM010000001">
    <property type="protein sequence ID" value="GAA4677388.1"/>
    <property type="molecule type" value="Genomic_DNA"/>
</dbReference>
<dbReference type="InterPro" id="IPR036249">
    <property type="entry name" value="Thioredoxin-like_sf"/>
</dbReference>
<evidence type="ECO:0000259" key="2">
    <source>
        <dbReference type="PROSITE" id="PS51352"/>
    </source>
</evidence>
<dbReference type="PRINTS" id="PR00421">
    <property type="entry name" value="THIOREDOXIN"/>
</dbReference>
<comment type="caution">
    <text evidence="3">The sequence shown here is derived from an EMBL/GenBank/DDBJ whole genome shotgun (WGS) entry which is preliminary data.</text>
</comment>
<organism evidence="3 4">
    <name type="scientific">Nocardioides nanhaiensis</name>
    <dbReference type="NCBI Taxonomy" id="1476871"/>
    <lineage>
        <taxon>Bacteria</taxon>
        <taxon>Bacillati</taxon>
        <taxon>Actinomycetota</taxon>
        <taxon>Actinomycetes</taxon>
        <taxon>Propionibacteriales</taxon>
        <taxon>Nocardioidaceae</taxon>
        <taxon>Nocardioides</taxon>
    </lineage>
</organism>
<evidence type="ECO:0000313" key="4">
    <source>
        <dbReference type="Proteomes" id="UP001500621"/>
    </source>
</evidence>
<keyword evidence="4" id="KW-1185">Reference proteome</keyword>
<dbReference type="Pfam" id="PF00085">
    <property type="entry name" value="Thioredoxin"/>
    <property type="match status" value="1"/>
</dbReference>